<name>A0A3N4LVE5_9PEZI</name>
<comment type="catalytic activity">
    <reaction evidence="1">
        <text>S-ubiquitinyl-[E2 ubiquitin-conjugating enzyme]-L-cysteine + [acceptor protein]-L-lysine = [E2 ubiquitin-conjugating enzyme]-L-cysteine + N(6)-ubiquitinyl-[acceptor protein]-L-lysine.</text>
        <dbReference type="EC" id="2.3.2.27"/>
    </reaction>
</comment>
<feature type="region of interest" description="Disordered" evidence="9">
    <location>
        <begin position="118"/>
        <end position="199"/>
    </location>
</feature>
<sequence>MIHHILGMPGAGPGGDYVWSEGQLDRVISELMEQHQGNAPPPAPPEVLNNLPKIKVDAKRVMEGEDCAVCKEDLVLEEEVAQLPCRHVYHENCIKRWLESRDTCPICRASTTAALRGHQSQSQQASQQQQQQQQTPTQTRRSWTTIFSGPSRHTHTTTTNTNTNVNNNGGNPSSTNPSGSGVTWSWSSSSGGNNTGNPR</sequence>
<dbReference type="GO" id="GO:0008270">
    <property type="term" value="F:zinc ion binding"/>
    <property type="evidence" value="ECO:0007669"/>
    <property type="project" value="UniProtKB-KW"/>
</dbReference>
<dbReference type="InterPro" id="IPR001841">
    <property type="entry name" value="Znf_RING"/>
</dbReference>
<evidence type="ECO:0000256" key="2">
    <source>
        <dbReference type="ARBA" id="ARBA00012483"/>
    </source>
</evidence>
<dbReference type="Pfam" id="PF13639">
    <property type="entry name" value="zf-RING_2"/>
    <property type="match status" value="1"/>
</dbReference>
<dbReference type="GO" id="GO:0016567">
    <property type="term" value="P:protein ubiquitination"/>
    <property type="evidence" value="ECO:0007669"/>
    <property type="project" value="UniProtKB-ARBA"/>
</dbReference>
<keyword evidence="5 8" id="KW-0863">Zinc-finger</keyword>
<dbReference type="EC" id="2.3.2.27" evidence="2"/>
<evidence type="ECO:0000256" key="7">
    <source>
        <dbReference type="ARBA" id="ARBA00022833"/>
    </source>
</evidence>
<evidence type="ECO:0000256" key="4">
    <source>
        <dbReference type="ARBA" id="ARBA00022723"/>
    </source>
</evidence>
<evidence type="ECO:0000256" key="6">
    <source>
        <dbReference type="ARBA" id="ARBA00022786"/>
    </source>
</evidence>
<dbReference type="SUPFAM" id="SSF57850">
    <property type="entry name" value="RING/U-box"/>
    <property type="match status" value="1"/>
</dbReference>
<feature type="compositionally biased region" description="Low complexity" evidence="9">
    <location>
        <begin position="156"/>
        <end position="199"/>
    </location>
</feature>
<dbReference type="InterPro" id="IPR013083">
    <property type="entry name" value="Znf_RING/FYVE/PHD"/>
</dbReference>
<keyword evidence="6" id="KW-0833">Ubl conjugation pathway</keyword>
<dbReference type="EMBL" id="ML121555">
    <property type="protein sequence ID" value="RPB21995.1"/>
    <property type="molecule type" value="Genomic_DNA"/>
</dbReference>
<dbReference type="PROSITE" id="PS50089">
    <property type="entry name" value="ZF_RING_2"/>
    <property type="match status" value="1"/>
</dbReference>
<keyword evidence="3" id="KW-0808">Transferase</keyword>
<organism evidence="11 12">
    <name type="scientific">Terfezia boudieri ATCC MYA-4762</name>
    <dbReference type="NCBI Taxonomy" id="1051890"/>
    <lineage>
        <taxon>Eukaryota</taxon>
        <taxon>Fungi</taxon>
        <taxon>Dikarya</taxon>
        <taxon>Ascomycota</taxon>
        <taxon>Pezizomycotina</taxon>
        <taxon>Pezizomycetes</taxon>
        <taxon>Pezizales</taxon>
        <taxon>Pezizaceae</taxon>
        <taxon>Terfezia</taxon>
    </lineage>
</organism>
<dbReference type="PANTHER" id="PTHR45931">
    <property type="entry name" value="SI:CH211-59O9.10"/>
    <property type="match status" value="1"/>
</dbReference>
<dbReference type="PANTHER" id="PTHR45931:SF3">
    <property type="entry name" value="RING ZINC FINGER-CONTAINING PROTEIN"/>
    <property type="match status" value="1"/>
</dbReference>
<evidence type="ECO:0000313" key="11">
    <source>
        <dbReference type="EMBL" id="RPB21995.1"/>
    </source>
</evidence>
<dbReference type="InterPro" id="IPR051834">
    <property type="entry name" value="RING_finger_E3_ligase"/>
</dbReference>
<dbReference type="Proteomes" id="UP000267821">
    <property type="component" value="Unassembled WGS sequence"/>
</dbReference>
<keyword evidence="7" id="KW-0862">Zinc</keyword>
<keyword evidence="12" id="KW-1185">Reference proteome</keyword>
<evidence type="ECO:0000256" key="1">
    <source>
        <dbReference type="ARBA" id="ARBA00000900"/>
    </source>
</evidence>
<protein>
    <recommendedName>
        <fullName evidence="2">RING-type E3 ubiquitin transferase</fullName>
        <ecNumber evidence="2">2.3.2.27</ecNumber>
    </recommendedName>
</protein>
<dbReference type="OrthoDB" id="8062037at2759"/>
<feature type="compositionally biased region" description="Low complexity" evidence="9">
    <location>
        <begin position="119"/>
        <end position="139"/>
    </location>
</feature>
<dbReference type="InParanoid" id="A0A3N4LVE5"/>
<dbReference type="Gene3D" id="3.30.40.10">
    <property type="entry name" value="Zinc/RING finger domain, C3HC4 (zinc finger)"/>
    <property type="match status" value="1"/>
</dbReference>
<gene>
    <name evidence="11" type="ORF">L211DRAFT_789444</name>
</gene>
<dbReference type="GO" id="GO:0006511">
    <property type="term" value="P:ubiquitin-dependent protein catabolic process"/>
    <property type="evidence" value="ECO:0007669"/>
    <property type="project" value="TreeGrafter"/>
</dbReference>
<accession>A0A3N4LVE5</accession>
<dbReference type="GO" id="GO:0061630">
    <property type="term" value="F:ubiquitin protein ligase activity"/>
    <property type="evidence" value="ECO:0007669"/>
    <property type="project" value="UniProtKB-EC"/>
</dbReference>
<evidence type="ECO:0000313" key="12">
    <source>
        <dbReference type="Proteomes" id="UP000267821"/>
    </source>
</evidence>
<dbReference type="STRING" id="1051890.A0A3N4LVE5"/>
<dbReference type="SMART" id="SM00184">
    <property type="entry name" value="RING"/>
    <property type="match status" value="1"/>
</dbReference>
<reference evidence="11 12" key="1">
    <citation type="journal article" date="2018" name="Nat. Ecol. Evol.">
        <title>Pezizomycetes genomes reveal the molecular basis of ectomycorrhizal truffle lifestyle.</title>
        <authorList>
            <person name="Murat C."/>
            <person name="Payen T."/>
            <person name="Noel B."/>
            <person name="Kuo A."/>
            <person name="Morin E."/>
            <person name="Chen J."/>
            <person name="Kohler A."/>
            <person name="Krizsan K."/>
            <person name="Balestrini R."/>
            <person name="Da Silva C."/>
            <person name="Montanini B."/>
            <person name="Hainaut M."/>
            <person name="Levati E."/>
            <person name="Barry K.W."/>
            <person name="Belfiori B."/>
            <person name="Cichocki N."/>
            <person name="Clum A."/>
            <person name="Dockter R.B."/>
            <person name="Fauchery L."/>
            <person name="Guy J."/>
            <person name="Iotti M."/>
            <person name="Le Tacon F."/>
            <person name="Lindquist E.A."/>
            <person name="Lipzen A."/>
            <person name="Malagnac F."/>
            <person name="Mello A."/>
            <person name="Molinier V."/>
            <person name="Miyauchi S."/>
            <person name="Poulain J."/>
            <person name="Riccioni C."/>
            <person name="Rubini A."/>
            <person name="Sitrit Y."/>
            <person name="Splivallo R."/>
            <person name="Traeger S."/>
            <person name="Wang M."/>
            <person name="Zifcakova L."/>
            <person name="Wipf D."/>
            <person name="Zambonelli A."/>
            <person name="Paolocci F."/>
            <person name="Nowrousian M."/>
            <person name="Ottonello S."/>
            <person name="Baldrian P."/>
            <person name="Spatafora J.W."/>
            <person name="Henrissat B."/>
            <person name="Nagy L.G."/>
            <person name="Aury J.M."/>
            <person name="Wincker P."/>
            <person name="Grigoriev I.V."/>
            <person name="Bonfante P."/>
            <person name="Martin F.M."/>
        </authorList>
    </citation>
    <scope>NUCLEOTIDE SEQUENCE [LARGE SCALE GENOMIC DNA]</scope>
    <source>
        <strain evidence="11 12">ATCC MYA-4762</strain>
    </source>
</reference>
<evidence type="ECO:0000256" key="8">
    <source>
        <dbReference type="PROSITE-ProRule" id="PRU00175"/>
    </source>
</evidence>
<evidence type="ECO:0000259" key="10">
    <source>
        <dbReference type="PROSITE" id="PS50089"/>
    </source>
</evidence>
<evidence type="ECO:0000256" key="9">
    <source>
        <dbReference type="SAM" id="MobiDB-lite"/>
    </source>
</evidence>
<dbReference type="GO" id="GO:0005634">
    <property type="term" value="C:nucleus"/>
    <property type="evidence" value="ECO:0007669"/>
    <property type="project" value="TreeGrafter"/>
</dbReference>
<dbReference type="FunFam" id="3.30.40.10:FF:000127">
    <property type="entry name" value="E3 ubiquitin-protein ligase RNF181"/>
    <property type="match status" value="1"/>
</dbReference>
<dbReference type="AlphaFoldDB" id="A0A3N4LVE5"/>
<proteinExistence type="predicted"/>
<keyword evidence="4" id="KW-0479">Metal-binding</keyword>
<feature type="domain" description="RING-type" evidence="10">
    <location>
        <begin position="67"/>
        <end position="108"/>
    </location>
</feature>
<evidence type="ECO:0000256" key="5">
    <source>
        <dbReference type="ARBA" id="ARBA00022771"/>
    </source>
</evidence>
<evidence type="ECO:0000256" key="3">
    <source>
        <dbReference type="ARBA" id="ARBA00022679"/>
    </source>
</evidence>